<feature type="domain" description="Ras-GAP" evidence="3">
    <location>
        <begin position="605"/>
        <end position="659"/>
    </location>
</feature>
<dbReference type="CDD" id="cd04519">
    <property type="entry name" value="RasGAP"/>
    <property type="match status" value="1"/>
</dbReference>
<reference evidence="4 5" key="1">
    <citation type="journal article" date="2019" name="Sci. Rep.">
        <title>Comparative genomics of chytrid fungi reveal insights into the obligate biotrophic and pathogenic lifestyle of Synchytrium endobioticum.</title>
        <authorList>
            <person name="van de Vossenberg B.T.L.H."/>
            <person name="Warris S."/>
            <person name="Nguyen H.D.T."/>
            <person name="van Gent-Pelzer M.P.E."/>
            <person name="Joly D.L."/>
            <person name="van de Geest H.C."/>
            <person name="Bonants P.J.M."/>
            <person name="Smith D.S."/>
            <person name="Levesque C.A."/>
            <person name="van der Lee T.A.J."/>
        </authorList>
    </citation>
    <scope>NUCLEOTIDE SEQUENCE [LARGE SCALE GENOMIC DNA]</scope>
    <source>
        <strain evidence="4 5">CBS 675.73</strain>
    </source>
</reference>
<evidence type="ECO:0000259" key="3">
    <source>
        <dbReference type="PROSITE" id="PS50018"/>
    </source>
</evidence>
<sequence length="982" mass="106831">MGRNRVEDLNHNLSDPIHLLLENNAVLLLGICHVPFVGEKASIVATGVLALLENCVDNTASNGSAVSCTEIFLRRLLAIKVLQFDERDKDQNDILRDNSLTTLLLTSYIRQKGEPFLKQIVTPKLESLFPILDHCEMDPAKLQGAEKDTPTTELQTNQQNLVRVCQGLLDTVFQNMDQIPDSVRRLCRFLKEAIEQPANLSIALKPTSANVAYDGRGASDASLLADHTQRDEQPSLCSTPRKRSGPASIHTPSQAVDHSSIRHGANSCCASLREKFWNCKSFNTSSSSFETTGSHKAGYFPHLVRNRNRRSSSSRNCMYFDGRSQVDCGSEVSSMRSNSTNASPNTSKAAVMLEIGAGDVLLPIRMDSCGLSVSSSRTESSRGSDWSTSKCAPTPAGIQKRFWQVFGGEKRSSVSPANTPAVDESNGKRDGFGSAVSLDRDKFAASSSGVQVLSPPETAINSENSLFDASARINAGQGAQLRSEPEKLAQGAALKPATKEMRPDSLDPLANSSELRININIISATPLDDTTLLHAQGNDSADLVYPRPSLADSTAILSESEDDGNSVRGCSAKRNTRKTASRHSSLRHRSSHSHRPSVSSMQDSFENDAKLCLHEKVIGSLLFLRFLVPFIITPVSAPMSPHHRRGLILVGKVLTASSNGVEFGAKEDFLMPLNCLLKTNRARIKEFVDSLVSSKHSRPSILSSEAASDDGNDSTFSNLPKALSSSTFSLRDPQIFSKSANTLKSKTSAKSGFLRKSVTLGTAKQFERNSIAISPPLQRKLSSATLLLNDEPSLKTESSNQTKSSSKWGRRQSTPLPYVPSRKSGEEEEVKEKRVSLPTVKIFQNLPAIGRKSVFSLSDPATRILPMKSDTRSKQYLEITKPALVKFLKVVSDEMAGIQGEVEAAIAAARDGTGQKRVSSWLQEDPESLRASFGGLQSWCARRYPAADEGKRKSSESRHANQGAFMKKLGAWIGGNREALVS</sequence>
<dbReference type="OrthoDB" id="28245at2759"/>
<dbReference type="InterPro" id="IPR001936">
    <property type="entry name" value="RasGAP_dom"/>
</dbReference>
<gene>
    <name evidence="4" type="ORF">CcCBS67573_g01960</name>
</gene>
<dbReference type="InterPro" id="IPR039360">
    <property type="entry name" value="Ras_GTPase"/>
</dbReference>
<organism evidence="4 5">
    <name type="scientific">Chytriomyces confervae</name>
    <dbReference type="NCBI Taxonomy" id="246404"/>
    <lineage>
        <taxon>Eukaryota</taxon>
        <taxon>Fungi</taxon>
        <taxon>Fungi incertae sedis</taxon>
        <taxon>Chytridiomycota</taxon>
        <taxon>Chytridiomycota incertae sedis</taxon>
        <taxon>Chytridiomycetes</taxon>
        <taxon>Chytridiales</taxon>
        <taxon>Chytriomycetaceae</taxon>
        <taxon>Chytriomyces</taxon>
    </lineage>
</organism>
<feature type="compositionally biased region" description="Low complexity" evidence="2">
    <location>
        <begin position="373"/>
        <end position="387"/>
    </location>
</feature>
<feature type="compositionally biased region" description="Polar residues" evidence="2">
    <location>
        <begin position="795"/>
        <end position="815"/>
    </location>
</feature>
<dbReference type="SUPFAM" id="SSF48350">
    <property type="entry name" value="GTPase activation domain, GAP"/>
    <property type="match status" value="2"/>
</dbReference>
<feature type="region of interest" description="Disordered" evidence="2">
    <location>
        <begin position="477"/>
        <end position="509"/>
    </location>
</feature>
<proteinExistence type="predicted"/>
<evidence type="ECO:0000256" key="1">
    <source>
        <dbReference type="ARBA" id="ARBA00022468"/>
    </source>
</evidence>
<evidence type="ECO:0000256" key="2">
    <source>
        <dbReference type="SAM" id="MobiDB-lite"/>
    </source>
</evidence>
<protein>
    <recommendedName>
        <fullName evidence="3">Ras-GAP domain-containing protein</fullName>
    </recommendedName>
</protein>
<dbReference type="PANTHER" id="PTHR10194">
    <property type="entry name" value="RAS GTPASE-ACTIVATING PROTEINS"/>
    <property type="match status" value="1"/>
</dbReference>
<evidence type="ECO:0000313" key="5">
    <source>
        <dbReference type="Proteomes" id="UP000320333"/>
    </source>
</evidence>
<feature type="compositionally biased region" description="Basic residues" evidence="2">
    <location>
        <begin position="574"/>
        <end position="595"/>
    </location>
</feature>
<dbReference type="InterPro" id="IPR008936">
    <property type="entry name" value="Rho_GTPase_activation_prot"/>
</dbReference>
<comment type="caution">
    <text evidence="4">The sequence shown here is derived from an EMBL/GenBank/DDBJ whole genome shotgun (WGS) entry which is preliminary data.</text>
</comment>
<name>A0A507FM07_9FUNG</name>
<dbReference type="GO" id="GO:0005096">
    <property type="term" value="F:GTPase activator activity"/>
    <property type="evidence" value="ECO:0007669"/>
    <property type="project" value="UniProtKB-KW"/>
</dbReference>
<evidence type="ECO:0000313" key="4">
    <source>
        <dbReference type="EMBL" id="TPX76740.1"/>
    </source>
</evidence>
<keyword evidence="5" id="KW-1185">Reference proteome</keyword>
<feature type="domain" description="Ras-GAP" evidence="3">
    <location>
        <begin position="72"/>
        <end position="196"/>
    </location>
</feature>
<accession>A0A507FM07</accession>
<feature type="region of interest" description="Disordered" evidence="2">
    <location>
        <begin position="373"/>
        <end position="393"/>
    </location>
</feature>
<feature type="region of interest" description="Disordered" evidence="2">
    <location>
        <begin position="792"/>
        <end position="831"/>
    </location>
</feature>
<dbReference type="STRING" id="246404.A0A507FM07"/>
<dbReference type="Gene3D" id="1.10.506.10">
    <property type="entry name" value="GTPase Activation - p120gap, domain 1"/>
    <property type="match status" value="2"/>
</dbReference>
<dbReference type="EMBL" id="QEAP01000037">
    <property type="protein sequence ID" value="TPX76740.1"/>
    <property type="molecule type" value="Genomic_DNA"/>
</dbReference>
<feature type="region of interest" description="Disordered" evidence="2">
    <location>
        <begin position="409"/>
        <end position="434"/>
    </location>
</feature>
<dbReference type="AlphaFoldDB" id="A0A507FM07"/>
<feature type="region of interest" description="Disordered" evidence="2">
    <location>
        <begin position="227"/>
        <end position="258"/>
    </location>
</feature>
<dbReference type="Pfam" id="PF00616">
    <property type="entry name" value="RasGAP"/>
    <property type="match status" value="1"/>
</dbReference>
<dbReference type="PANTHER" id="PTHR10194:SF60">
    <property type="entry name" value="RAS GTPASE-ACTIVATING PROTEIN RASKOL"/>
    <property type="match status" value="1"/>
</dbReference>
<feature type="region of interest" description="Disordered" evidence="2">
    <location>
        <begin position="557"/>
        <end position="601"/>
    </location>
</feature>
<dbReference type="PROSITE" id="PS50018">
    <property type="entry name" value="RAS_GTPASE_ACTIV_2"/>
    <property type="match status" value="2"/>
</dbReference>
<dbReference type="Proteomes" id="UP000320333">
    <property type="component" value="Unassembled WGS sequence"/>
</dbReference>
<dbReference type="SMART" id="SM00323">
    <property type="entry name" value="RasGAP"/>
    <property type="match status" value="1"/>
</dbReference>
<keyword evidence="1" id="KW-0343">GTPase activation</keyword>